<evidence type="ECO:0000313" key="7">
    <source>
        <dbReference type="Proteomes" id="UP001634394"/>
    </source>
</evidence>
<evidence type="ECO:0000256" key="2">
    <source>
        <dbReference type="ARBA" id="ARBA00022490"/>
    </source>
</evidence>
<keyword evidence="2" id="KW-0963">Cytoplasm</keyword>
<keyword evidence="4" id="KW-0677">Repeat</keyword>
<dbReference type="EMBL" id="JBJQND010000008">
    <property type="protein sequence ID" value="KAL3869734.1"/>
    <property type="molecule type" value="Genomic_DNA"/>
</dbReference>
<comment type="caution">
    <text evidence="6">The sequence shown here is derived from an EMBL/GenBank/DDBJ whole genome shotgun (WGS) entry which is preliminary data.</text>
</comment>
<evidence type="ECO:0000259" key="5">
    <source>
        <dbReference type="Pfam" id="PF21289"/>
    </source>
</evidence>
<dbReference type="InterPro" id="IPR045152">
    <property type="entry name" value="EDC4-like"/>
</dbReference>
<dbReference type="Gene3D" id="6.10.140.270">
    <property type="match status" value="1"/>
</dbReference>
<dbReference type="GO" id="GO:0005737">
    <property type="term" value="C:cytoplasm"/>
    <property type="evidence" value="ECO:0007669"/>
    <property type="project" value="UniProtKB-SubCell"/>
</dbReference>
<organism evidence="6 7">
    <name type="scientific">Sinanodonta woodiana</name>
    <name type="common">Chinese pond mussel</name>
    <name type="synonym">Anodonta woodiana</name>
    <dbReference type="NCBI Taxonomy" id="1069815"/>
    <lineage>
        <taxon>Eukaryota</taxon>
        <taxon>Metazoa</taxon>
        <taxon>Spiralia</taxon>
        <taxon>Lophotrochozoa</taxon>
        <taxon>Mollusca</taxon>
        <taxon>Bivalvia</taxon>
        <taxon>Autobranchia</taxon>
        <taxon>Heteroconchia</taxon>
        <taxon>Palaeoheterodonta</taxon>
        <taxon>Unionida</taxon>
        <taxon>Unionoidea</taxon>
        <taxon>Unionidae</taxon>
        <taxon>Unioninae</taxon>
        <taxon>Sinanodonta</taxon>
    </lineage>
</organism>
<dbReference type="InterPro" id="IPR049404">
    <property type="entry name" value="EDC4_C"/>
</dbReference>
<dbReference type="Proteomes" id="UP001634394">
    <property type="component" value="Unassembled WGS sequence"/>
</dbReference>
<reference evidence="6 7" key="1">
    <citation type="submission" date="2024-11" db="EMBL/GenBank/DDBJ databases">
        <title>Chromosome-level genome assembly of the freshwater bivalve Anodonta woodiana.</title>
        <authorList>
            <person name="Chen X."/>
        </authorList>
    </citation>
    <scope>NUCLEOTIDE SEQUENCE [LARGE SCALE GENOMIC DNA]</scope>
    <source>
        <strain evidence="6">MN2024</strain>
        <tissue evidence="6">Gills</tissue>
    </source>
</reference>
<name>A0ABD3W768_SINWO</name>
<proteinExistence type="predicted"/>
<evidence type="ECO:0000313" key="6">
    <source>
        <dbReference type="EMBL" id="KAL3869734.1"/>
    </source>
</evidence>
<dbReference type="Pfam" id="PF21289">
    <property type="entry name" value="EDC4_C"/>
    <property type="match status" value="1"/>
</dbReference>
<dbReference type="AlphaFoldDB" id="A0ABD3W768"/>
<feature type="domain" description="Enhancer of mRNA-decapping protein 4 C-terminal" evidence="5">
    <location>
        <begin position="309"/>
        <end position="423"/>
    </location>
</feature>
<evidence type="ECO:0000256" key="1">
    <source>
        <dbReference type="ARBA" id="ARBA00004496"/>
    </source>
</evidence>
<evidence type="ECO:0000256" key="3">
    <source>
        <dbReference type="ARBA" id="ARBA00022574"/>
    </source>
</evidence>
<dbReference type="InterPro" id="IPR044938">
    <property type="entry name" value="EDC4_C_sf"/>
</dbReference>
<dbReference type="Gene3D" id="1.10.220.100">
    <property type="entry name" value="conserved c-terminal region of ge- 1"/>
    <property type="match status" value="1"/>
</dbReference>
<gene>
    <name evidence="6" type="ORF">ACJMK2_042380</name>
</gene>
<comment type="subcellular location">
    <subcellularLocation>
        <location evidence="1">Cytoplasm</location>
    </subcellularLocation>
</comment>
<evidence type="ECO:0000256" key="4">
    <source>
        <dbReference type="ARBA" id="ARBA00022737"/>
    </source>
</evidence>
<keyword evidence="7" id="KW-1185">Reference proteome</keyword>
<dbReference type="PANTHER" id="PTHR15598:SF5">
    <property type="entry name" value="ENHANCER OF MRNA-DECAPPING PROTEIN 4"/>
    <property type="match status" value="1"/>
</dbReference>
<dbReference type="PANTHER" id="PTHR15598">
    <property type="entry name" value="ENHANCER OF MRNA-DECAPPING PROTEIN 4"/>
    <property type="match status" value="1"/>
</dbReference>
<accession>A0ABD3W768</accession>
<sequence>MKVGGKTTYLSKASVEEFQLQTIMSTWGMEELQMNEHHQRILKQQELQPLYQCEQETFLQMAQKSERSMKEQMNKLEGHVSFSVEHLFLHAQWNNVKKSLEPLKEQIHRDMVELTSAATDSLLKDDIAKMVFSQQTIDAFGMVAGNAVSTSVQAAYSETFKNIIIPSFERATRALMDQVYDAFQNGIGELLEHLDTQLDQDLQNQFEACFPNVFELQQMTYSFQSLAERMLSHVQATLEMRLKSELQSSLSGMQKMIAHYLMEAVREEVSMAVKEMGNRISDSVLNATRSESKPVIQVMPNLQEPKPQILQLLQQGQINTAFDMALSACNFEMVMFVCEMVNFSEVFEKTPCPLQQRVLLSLIQQLSVDLGSNTELKNKFIQGAMVNLDKSDPVVQDHLTSVIFALVKHVEAFVEKHPRMIHQFKMVRLAAKALII</sequence>
<protein>
    <recommendedName>
        <fullName evidence="5">Enhancer of mRNA-decapping protein 4 C-terminal domain-containing protein</fullName>
    </recommendedName>
</protein>
<keyword evidence="3" id="KW-0853">WD repeat</keyword>